<feature type="domain" description="Peptidase M28" evidence="11">
    <location>
        <begin position="247"/>
        <end position="467"/>
    </location>
</feature>
<dbReference type="InterPro" id="IPR003137">
    <property type="entry name" value="PA_domain"/>
</dbReference>
<evidence type="ECO:0000313" key="12">
    <source>
        <dbReference type="EMBL" id="BDZ42313.1"/>
    </source>
</evidence>
<evidence type="ECO:0000259" key="11">
    <source>
        <dbReference type="Pfam" id="PF04389"/>
    </source>
</evidence>
<evidence type="ECO:0000256" key="7">
    <source>
        <dbReference type="ARBA" id="ARBA00022833"/>
    </source>
</evidence>
<protein>
    <submittedName>
        <fullName evidence="12">Amidohydrolase</fullName>
    </submittedName>
</protein>
<feature type="chain" id="PRO_5046334891" evidence="9">
    <location>
        <begin position="30"/>
        <end position="509"/>
    </location>
</feature>
<reference evidence="13" key="1">
    <citation type="journal article" date="2019" name="Int. J. Syst. Evol. Microbiol.">
        <title>The Global Catalogue of Microorganisms (GCM) 10K type strain sequencing project: providing services to taxonomists for standard genome sequencing and annotation.</title>
        <authorList>
            <consortium name="The Broad Institute Genomics Platform"/>
            <consortium name="The Broad Institute Genome Sequencing Center for Infectious Disease"/>
            <person name="Wu L."/>
            <person name="Ma J."/>
        </authorList>
    </citation>
    <scope>NUCLEOTIDE SEQUENCE [LARGE SCALE GENOMIC DNA]</scope>
    <source>
        <strain evidence="13">NBRC 108565</strain>
    </source>
</reference>
<dbReference type="Pfam" id="PF02225">
    <property type="entry name" value="PA"/>
    <property type="match status" value="1"/>
</dbReference>
<dbReference type="InterPro" id="IPR007484">
    <property type="entry name" value="Peptidase_M28"/>
</dbReference>
<dbReference type="SUPFAM" id="SSF52025">
    <property type="entry name" value="PA domain"/>
    <property type="match status" value="1"/>
</dbReference>
<dbReference type="CDD" id="cd03876">
    <property type="entry name" value="M28_SGAP_like"/>
    <property type="match status" value="1"/>
</dbReference>
<evidence type="ECO:0000313" key="13">
    <source>
        <dbReference type="Proteomes" id="UP001321475"/>
    </source>
</evidence>
<comment type="similarity">
    <text evidence="1">Belongs to the peptidase M28 family. M28A subfamily.</text>
</comment>
<dbReference type="InterPro" id="IPR046450">
    <property type="entry name" value="PA_dom_sf"/>
</dbReference>
<dbReference type="Gene3D" id="3.40.630.10">
    <property type="entry name" value="Zn peptidases"/>
    <property type="match status" value="1"/>
</dbReference>
<keyword evidence="4" id="KW-0479">Metal-binding</keyword>
<dbReference type="InterPro" id="IPR045175">
    <property type="entry name" value="M28_fam"/>
</dbReference>
<keyword evidence="2" id="KW-0031">Aminopeptidase</keyword>
<feature type="domain" description="PA" evidence="10">
    <location>
        <begin position="128"/>
        <end position="220"/>
    </location>
</feature>
<dbReference type="InterPro" id="IPR041756">
    <property type="entry name" value="M28_SGAP-like"/>
</dbReference>
<keyword evidence="3" id="KW-0645">Protease</keyword>
<organism evidence="12 13">
    <name type="scientific">Paraoerskovia sediminicola</name>
    <dbReference type="NCBI Taxonomy" id="1138587"/>
    <lineage>
        <taxon>Bacteria</taxon>
        <taxon>Bacillati</taxon>
        <taxon>Actinomycetota</taxon>
        <taxon>Actinomycetes</taxon>
        <taxon>Micrococcales</taxon>
        <taxon>Cellulomonadaceae</taxon>
        <taxon>Paraoerskovia</taxon>
    </lineage>
</organism>
<dbReference type="EMBL" id="AP027729">
    <property type="protein sequence ID" value="BDZ42313.1"/>
    <property type="molecule type" value="Genomic_DNA"/>
</dbReference>
<evidence type="ECO:0000256" key="6">
    <source>
        <dbReference type="ARBA" id="ARBA00022801"/>
    </source>
</evidence>
<evidence type="ECO:0000256" key="1">
    <source>
        <dbReference type="ARBA" id="ARBA00005957"/>
    </source>
</evidence>
<evidence type="ECO:0000256" key="9">
    <source>
        <dbReference type="SAM" id="SignalP"/>
    </source>
</evidence>
<feature type="region of interest" description="Disordered" evidence="8">
    <location>
        <begin position="478"/>
        <end position="509"/>
    </location>
</feature>
<evidence type="ECO:0000256" key="3">
    <source>
        <dbReference type="ARBA" id="ARBA00022670"/>
    </source>
</evidence>
<dbReference type="PANTHER" id="PTHR12147">
    <property type="entry name" value="METALLOPEPTIDASE M28 FAMILY MEMBER"/>
    <property type="match status" value="1"/>
</dbReference>
<dbReference type="Pfam" id="PF04389">
    <property type="entry name" value="Peptidase_M28"/>
    <property type="match status" value="1"/>
</dbReference>
<keyword evidence="13" id="KW-1185">Reference proteome</keyword>
<sequence length="509" mass="53062">MRARSFIPGATAVSLAVTGALVAPGAATAAPPWTQLEDLVSGDAVMEHLEAFQAAADAGDGSRAVGTEGYEASAQYIEKKLKKAGYSPERQYFDVEQFSVLDFSLDVPGVTLDAIPMSYSSSTPDDGVSGTFVQPVDANLNGCDATAWDGVDATGQIALIQRGACSFAAKSIEAAAAGAVGAIIYNNGPGALNGTLGGPEDPAAPYAPVVGVTQAEGQAILAALDADPSLEATLDLQTLLETKETFNITAETKKGDHDNVVMLGSHLDSVDEGAGINDNGSGSAAILETAIQLSKIKKPNNAVRFAWWGAEELGLLGSEHYVYDLVDNAPEELDKIATYLNFDMVGSPNYIIGVYDADESTYEAPVDVPAGSPETEDVLTDYFDSIDQPWVDTEFSGRSDYQAFIENGVPASGLFTGADGVKTEEEVEMFGGTAGITYDPNYHSPADDITNVDPEALDIMSKAIAHATQELASSTVAINGVDTSGPGKKKGHDKWEDGTKPGHGLMDAA</sequence>
<keyword evidence="6" id="KW-0378">Hydrolase</keyword>
<dbReference type="Proteomes" id="UP001321475">
    <property type="component" value="Chromosome"/>
</dbReference>
<dbReference type="RefSeq" id="WP_350227706.1">
    <property type="nucleotide sequence ID" value="NZ_AP027729.1"/>
</dbReference>
<name>A0ABN6XBI0_9CELL</name>
<accession>A0ABN6XBI0</accession>
<keyword evidence="7" id="KW-0862">Zinc</keyword>
<dbReference type="SUPFAM" id="SSF53187">
    <property type="entry name" value="Zn-dependent exopeptidases"/>
    <property type="match status" value="1"/>
</dbReference>
<keyword evidence="5 9" id="KW-0732">Signal</keyword>
<dbReference type="Gene3D" id="3.50.30.30">
    <property type="match status" value="1"/>
</dbReference>
<dbReference type="PANTHER" id="PTHR12147:SF26">
    <property type="entry name" value="PEPTIDASE M28 DOMAIN-CONTAINING PROTEIN"/>
    <property type="match status" value="1"/>
</dbReference>
<feature type="signal peptide" evidence="9">
    <location>
        <begin position="1"/>
        <end position="29"/>
    </location>
</feature>
<gene>
    <name evidence="12" type="ORF">GCM10025865_16120</name>
</gene>
<evidence type="ECO:0000256" key="4">
    <source>
        <dbReference type="ARBA" id="ARBA00022723"/>
    </source>
</evidence>
<proteinExistence type="inferred from homology"/>
<evidence type="ECO:0000256" key="8">
    <source>
        <dbReference type="SAM" id="MobiDB-lite"/>
    </source>
</evidence>
<evidence type="ECO:0000259" key="10">
    <source>
        <dbReference type="Pfam" id="PF02225"/>
    </source>
</evidence>
<evidence type="ECO:0000256" key="5">
    <source>
        <dbReference type="ARBA" id="ARBA00022729"/>
    </source>
</evidence>
<evidence type="ECO:0000256" key="2">
    <source>
        <dbReference type="ARBA" id="ARBA00022438"/>
    </source>
</evidence>